<evidence type="ECO:0000313" key="5">
    <source>
        <dbReference type="Proteomes" id="UP000683139"/>
    </source>
</evidence>
<sequence length="342" mass="37257">MKANRLGIKAILLTVVCALIIGIGASPANAVGKQQHVVVSKADFHFIVDGKVYHAPKDTQGFLYNNRTYVPIRFASYLLENWVVWDQKTSTVSVTVPDDNQLKQLQSYKKQYLMPNVDTSKPASAYKKENIYALVDAAGYNFFGKEQSIPKDVTTFLHKGTLYVPLRYFAELIQHEISYDSATKSIIMNSRGGSDTGNNGNNNNGNNGGSTTNPDNGTGGTTAPGGGNGGTTNPGTPGEVDKPTRAELVSAAKAQLSRMETRLTTLAFSLYEKYEAATTAEEKQKYIDEGFALMGQTDADVQAVIDQLNKDLAKYDYEIGNDGAEFLETYKAKKEAALAKFL</sequence>
<comment type="caution">
    <text evidence="4">The sequence shown here is derived from an EMBL/GenBank/DDBJ whole genome shotgun (WGS) entry which is preliminary data.</text>
</comment>
<feature type="chain" id="PRO_5037869933" description="Copper amine oxidase-like N-terminal domain-containing protein" evidence="2">
    <location>
        <begin position="31"/>
        <end position="342"/>
    </location>
</feature>
<proteinExistence type="predicted"/>
<reference evidence="4" key="1">
    <citation type="submission" date="2021-03" db="EMBL/GenBank/DDBJ databases">
        <title>Antimicrobial resistance genes in bacteria isolated from Japanese honey, and their potential for conferring macrolide and lincosamide resistance in the American foulbrood pathogen Paenibacillus larvae.</title>
        <authorList>
            <person name="Okamoto M."/>
            <person name="Kumagai M."/>
            <person name="Kanamori H."/>
            <person name="Takamatsu D."/>
        </authorList>
    </citation>
    <scope>NUCLEOTIDE SEQUENCE</scope>
    <source>
        <strain evidence="4">J40TS1</strain>
    </source>
</reference>
<feature type="compositionally biased region" description="Gly residues" evidence="1">
    <location>
        <begin position="217"/>
        <end position="232"/>
    </location>
</feature>
<protein>
    <recommendedName>
        <fullName evidence="3">Copper amine oxidase-like N-terminal domain-containing protein</fullName>
    </recommendedName>
</protein>
<name>A0A920CU07_9BACL</name>
<feature type="domain" description="Copper amine oxidase-like N-terminal" evidence="3">
    <location>
        <begin position="48"/>
        <end position="187"/>
    </location>
</feature>
<organism evidence="4 5">
    <name type="scientific">Paenibacillus montaniterrae</name>
    <dbReference type="NCBI Taxonomy" id="429341"/>
    <lineage>
        <taxon>Bacteria</taxon>
        <taxon>Bacillati</taxon>
        <taxon>Bacillota</taxon>
        <taxon>Bacilli</taxon>
        <taxon>Bacillales</taxon>
        <taxon>Paenibacillaceae</taxon>
        <taxon>Paenibacillus</taxon>
    </lineage>
</organism>
<evidence type="ECO:0000313" key="4">
    <source>
        <dbReference type="EMBL" id="GIP16492.1"/>
    </source>
</evidence>
<dbReference type="InterPro" id="IPR012854">
    <property type="entry name" value="Cu_amine_oxidase-like_N"/>
</dbReference>
<evidence type="ECO:0000256" key="2">
    <source>
        <dbReference type="SAM" id="SignalP"/>
    </source>
</evidence>
<evidence type="ECO:0000256" key="1">
    <source>
        <dbReference type="SAM" id="MobiDB-lite"/>
    </source>
</evidence>
<gene>
    <name evidence="4" type="ORF">J40TS1_21340</name>
</gene>
<keyword evidence="5" id="KW-1185">Reference proteome</keyword>
<keyword evidence="2" id="KW-0732">Signal</keyword>
<dbReference type="Proteomes" id="UP000683139">
    <property type="component" value="Unassembled WGS sequence"/>
</dbReference>
<dbReference type="Pfam" id="PF07833">
    <property type="entry name" value="Cu_amine_oxidN1"/>
    <property type="match status" value="1"/>
</dbReference>
<dbReference type="EMBL" id="BOSE01000003">
    <property type="protein sequence ID" value="GIP16492.1"/>
    <property type="molecule type" value="Genomic_DNA"/>
</dbReference>
<dbReference type="RefSeq" id="WP_213514791.1">
    <property type="nucleotide sequence ID" value="NZ_BOSE01000003.1"/>
</dbReference>
<accession>A0A920CU07</accession>
<dbReference type="AlphaFoldDB" id="A0A920CU07"/>
<feature type="signal peptide" evidence="2">
    <location>
        <begin position="1"/>
        <end position="30"/>
    </location>
</feature>
<evidence type="ECO:0000259" key="3">
    <source>
        <dbReference type="Pfam" id="PF07833"/>
    </source>
</evidence>
<feature type="region of interest" description="Disordered" evidence="1">
    <location>
        <begin position="190"/>
        <end position="242"/>
    </location>
</feature>
<feature type="compositionally biased region" description="Low complexity" evidence="1">
    <location>
        <begin position="192"/>
        <end position="216"/>
    </location>
</feature>